<gene>
    <name evidence="2" type="ORF">Mame_02972</name>
</gene>
<dbReference type="STRING" id="1122214.Mame_02972"/>
<dbReference type="EMBL" id="CP020330">
    <property type="protein sequence ID" value="AQZ52293.1"/>
    <property type="molecule type" value="Genomic_DNA"/>
</dbReference>
<keyword evidence="1" id="KW-0732">Signal</keyword>
<evidence type="ECO:0000313" key="3">
    <source>
        <dbReference type="Proteomes" id="UP000191135"/>
    </source>
</evidence>
<sequence length="174" mass="18381" precursor="true">MKPRHIAAGIVSAFLFGAAASPAISALPEGASSLNETYQDWRVTCISNEGVDRCAMIHNQVAKDSGQRVMTVELSVTPDDKIQGVVIMPFGLALAQGVTLTIDDATEGKTFGFSTCLPQGCLVPVEFDAAMAERMKNGGSLNIIAQPIDGSEKLSIGASLKGFTAAHKRLMELR</sequence>
<evidence type="ECO:0000313" key="2">
    <source>
        <dbReference type="EMBL" id="AQZ52293.1"/>
    </source>
</evidence>
<protein>
    <submittedName>
        <fullName evidence="2">Invasion protein B, involved in pathogenesis</fullName>
    </submittedName>
</protein>
<name>A0A1U9Z3L7_9HYPH</name>
<dbReference type="InterPro" id="IPR038696">
    <property type="entry name" value="IalB_sf"/>
</dbReference>
<organism evidence="2 3">
    <name type="scientific">Martelella mediterranea DSM 17316</name>
    <dbReference type="NCBI Taxonomy" id="1122214"/>
    <lineage>
        <taxon>Bacteria</taxon>
        <taxon>Pseudomonadati</taxon>
        <taxon>Pseudomonadota</taxon>
        <taxon>Alphaproteobacteria</taxon>
        <taxon>Hyphomicrobiales</taxon>
        <taxon>Aurantimonadaceae</taxon>
        <taxon>Martelella</taxon>
    </lineage>
</organism>
<dbReference type="Pfam" id="PF06776">
    <property type="entry name" value="IalB"/>
    <property type="match status" value="1"/>
</dbReference>
<feature type="chain" id="PRO_5010732063" evidence="1">
    <location>
        <begin position="26"/>
        <end position="174"/>
    </location>
</feature>
<dbReference type="RefSeq" id="WP_018063286.1">
    <property type="nucleotide sequence ID" value="NZ_AQWH01000002.1"/>
</dbReference>
<dbReference type="Gene3D" id="2.60.40.1880">
    <property type="entry name" value="Invasion associated locus B (IalB) protein"/>
    <property type="match status" value="1"/>
</dbReference>
<dbReference type="AlphaFoldDB" id="A0A1U9Z3L7"/>
<dbReference type="OrthoDB" id="9814802at2"/>
<accession>A0A1U9Z3L7</accession>
<dbReference type="KEGG" id="mmed:Mame_02972"/>
<proteinExistence type="predicted"/>
<feature type="signal peptide" evidence="1">
    <location>
        <begin position="1"/>
        <end position="25"/>
    </location>
</feature>
<dbReference type="Proteomes" id="UP000191135">
    <property type="component" value="Chromosome"/>
</dbReference>
<dbReference type="eggNOG" id="COG5342">
    <property type="taxonomic scope" value="Bacteria"/>
</dbReference>
<reference evidence="2 3" key="1">
    <citation type="submission" date="2017-03" db="EMBL/GenBank/DDBJ databases">
        <title>Foreign affairs: Plasmid Transfer between Roseobacters and Rhizobia.</title>
        <authorList>
            <person name="Bartling P."/>
            <person name="Bunk B."/>
            <person name="Overmann J."/>
            <person name="Brinkmann H."/>
            <person name="Petersen J."/>
        </authorList>
    </citation>
    <scope>NUCLEOTIDE SEQUENCE [LARGE SCALE GENOMIC DNA]</scope>
    <source>
        <strain evidence="2 3">MACL11</strain>
    </source>
</reference>
<dbReference type="InterPro" id="IPR010642">
    <property type="entry name" value="Invasion_prot_B"/>
</dbReference>
<evidence type="ECO:0000256" key="1">
    <source>
        <dbReference type="SAM" id="SignalP"/>
    </source>
</evidence>
<keyword evidence="3" id="KW-1185">Reference proteome</keyword>